<protein>
    <submittedName>
        <fullName evidence="2">Uncharacterized protein</fullName>
    </submittedName>
</protein>
<reference evidence="2 3" key="1">
    <citation type="submission" date="2016-09" db="EMBL/GenBank/DDBJ databases">
        <authorList>
            <person name="Capua I."/>
            <person name="De Benedictis P."/>
            <person name="Joannis T."/>
            <person name="Lombin L.H."/>
            <person name="Cattoli G."/>
        </authorList>
    </citation>
    <scope>NUCLEOTIDE SEQUENCE [LARGE SCALE GENOMIC DNA]</scope>
    <source>
        <strain evidence="2 3">NIO-1002</strain>
    </source>
</reference>
<organism evidence="2 3">
    <name type="scientific">Microbacterium enclense</name>
    <dbReference type="NCBI Taxonomy" id="993073"/>
    <lineage>
        <taxon>Bacteria</taxon>
        <taxon>Bacillati</taxon>
        <taxon>Actinomycetota</taxon>
        <taxon>Actinomycetes</taxon>
        <taxon>Micrococcales</taxon>
        <taxon>Microbacteriaceae</taxon>
        <taxon>Microbacterium</taxon>
    </lineage>
</organism>
<dbReference type="Proteomes" id="UP000183203">
    <property type="component" value="Unassembled WGS sequence"/>
</dbReference>
<keyword evidence="1" id="KW-0472">Membrane</keyword>
<dbReference type="EMBL" id="FMYG01000003">
    <property type="protein sequence ID" value="SDC16585.1"/>
    <property type="molecule type" value="Genomic_DNA"/>
</dbReference>
<evidence type="ECO:0000313" key="3">
    <source>
        <dbReference type="Proteomes" id="UP000183203"/>
    </source>
</evidence>
<evidence type="ECO:0000256" key="1">
    <source>
        <dbReference type="SAM" id="Phobius"/>
    </source>
</evidence>
<dbReference type="STRING" id="993073.AS029_07650"/>
<evidence type="ECO:0000313" key="2">
    <source>
        <dbReference type="EMBL" id="SDC16585.1"/>
    </source>
</evidence>
<feature type="transmembrane region" description="Helical" evidence="1">
    <location>
        <begin position="6"/>
        <end position="26"/>
    </location>
</feature>
<proteinExistence type="predicted"/>
<name>A0A1G6JDS4_9MICO</name>
<dbReference type="AlphaFoldDB" id="A0A1G6JDS4"/>
<sequence length="181" mass="20452">MVEILTTVVVPSLLGVATLVVAVLSWRLARRVHQFEVGVHEETELHAQRERRYQFGQVMMEYSEAVVTEWVFAGKVMYSDGVISAPPESRTARARVEAELLRAPGPHAGTLLARVRDSFEEDESRQPPENRPRLAALVKMANKLSIESWVQEPNQWAERDEVHQADRIRLMTPDGARGGSR</sequence>
<keyword evidence="1" id="KW-0812">Transmembrane</keyword>
<keyword evidence="1" id="KW-1133">Transmembrane helix</keyword>
<gene>
    <name evidence="2" type="ORF">SAMN05216418_1787</name>
</gene>
<accession>A0A1G6JDS4</accession>